<dbReference type="Pfam" id="PF06965">
    <property type="entry name" value="Na_H_antiport_1"/>
    <property type="match status" value="1"/>
</dbReference>
<sequence length="390" mass="41023">MRNTIIRFFQLEAAGGLLLIAAAALALIINNSPLSWLYNEFLNIPVVAQIGAIKIAKPLLLWINDGLMALFFLVIGLEVKRELLEGHLSRPSQVVLPGAAAIGGMVVPALIYYALNKDNPAALGGWAIPMATDIAFALGVLALLGKRVPVSLKLFLMTLAIIDDLGAIVVIALFYSGELSSLSLILAAVSTGALIVMNRLGVAKLGPYLLIGLVLWVCVLKSGVHATLAGVVLAFCIPLRTKTEKASPLLSLEHGLHPWVAYGILPLFAFANAGVSLTGITLDSFTHPVPMGIAAGLLIGKTLGVFGLTWLAIQTGLAKLPNEANWGQVLGVSILCGIGFTMSLFVGSLAFEAGVSDYAGEDRMGILTGSILSALMGYAVMLMCSRKNRL</sequence>
<comment type="similarity">
    <text evidence="1">Belongs to the NhaA Na(+)/H(+) (TC 2.A.33) antiporter family.</text>
</comment>
<keyword evidence="1" id="KW-0406">Ion transport</keyword>
<keyword evidence="1" id="KW-0915">Sodium</keyword>
<keyword evidence="1" id="KW-1133">Transmembrane helix</keyword>
<protein>
    <recommendedName>
        <fullName evidence="1">Na(+)/H(+) antiporter NhaA</fullName>
    </recommendedName>
    <alternativeName>
        <fullName evidence="1">Sodium/proton antiporter NhaA</fullName>
    </alternativeName>
</protein>
<dbReference type="PANTHER" id="PTHR30341">
    <property type="entry name" value="SODIUM ION/PROTON ANTIPORTER NHAA-RELATED"/>
    <property type="match status" value="1"/>
</dbReference>
<feature type="transmembrane region" description="Helical" evidence="1">
    <location>
        <begin position="182"/>
        <end position="202"/>
    </location>
</feature>
<feature type="transmembrane region" description="Helical" evidence="1">
    <location>
        <begin position="12"/>
        <end position="29"/>
    </location>
</feature>
<keyword evidence="1" id="KW-1003">Cell membrane</keyword>
<dbReference type="NCBIfam" id="NF007112">
    <property type="entry name" value="PRK09561.1"/>
    <property type="match status" value="1"/>
</dbReference>
<evidence type="ECO:0000256" key="1">
    <source>
        <dbReference type="HAMAP-Rule" id="MF_01844"/>
    </source>
</evidence>
<keyword evidence="1" id="KW-0812">Transmembrane</keyword>
<comment type="catalytic activity">
    <reaction evidence="1">
        <text>Na(+)(in) + 2 H(+)(out) = Na(+)(out) + 2 H(+)(in)</text>
        <dbReference type="Rhea" id="RHEA:29251"/>
        <dbReference type="ChEBI" id="CHEBI:15378"/>
        <dbReference type="ChEBI" id="CHEBI:29101"/>
    </reaction>
</comment>
<evidence type="ECO:0000313" key="3">
    <source>
        <dbReference type="Proteomes" id="UP000683401"/>
    </source>
</evidence>
<dbReference type="RefSeq" id="WP_216703858.1">
    <property type="nucleotide sequence ID" value="NZ_CP076668.1"/>
</dbReference>
<feature type="transmembrane region" description="Helical" evidence="1">
    <location>
        <begin position="325"/>
        <end position="346"/>
    </location>
</feature>
<organism evidence="2 3">
    <name type="scientific">Pseudomonas lijiangensis</name>
    <dbReference type="NCBI Taxonomy" id="2995658"/>
    <lineage>
        <taxon>Bacteria</taxon>
        <taxon>Pseudomonadati</taxon>
        <taxon>Pseudomonadota</taxon>
        <taxon>Gammaproteobacteria</taxon>
        <taxon>Pseudomonadales</taxon>
        <taxon>Pseudomonadaceae</taxon>
        <taxon>Pseudomonas</taxon>
    </lineage>
</organism>
<comment type="function">
    <text evidence="1">Na(+)/H(+) antiporter that extrudes sodium in exchange for external protons.</text>
</comment>
<dbReference type="NCBIfam" id="NF007111">
    <property type="entry name" value="PRK09560.1"/>
    <property type="match status" value="1"/>
</dbReference>
<dbReference type="Proteomes" id="UP000683401">
    <property type="component" value="Chromosome"/>
</dbReference>
<keyword evidence="1" id="KW-0739">Sodium transport</keyword>
<keyword evidence="3" id="KW-1185">Reference proteome</keyword>
<feature type="transmembrane region" description="Helical" evidence="1">
    <location>
        <begin position="208"/>
        <end position="239"/>
    </location>
</feature>
<dbReference type="NCBIfam" id="TIGR00773">
    <property type="entry name" value="NhaA"/>
    <property type="match status" value="1"/>
</dbReference>
<feature type="transmembrane region" description="Helical" evidence="1">
    <location>
        <begin position="292"/>
        <end position="313"/>
    </location>
</feature>
<feature type="transmembrane region" description="Helical" evidence="1">
    <location>
        <begin position="366"/>
        <end position="384"/>
    </location>
</feature>
<evidence type="ECO:0000313" key="2">
    <source>
        <dbReference type="EMBL" id="QWU82027.1"/>
    </source>
</evidence>
<accession>A0ABX8HNQ6</accession>
<feature type="transmembrane region" description="Helical" evidence="1">
    <location>
        <begin position="259"/>
        <end position="280"/>
    </location>
</feature>
<feature type="transmembrane region" description="Helical" evidence="1">
    <location>
        <begin position="35"/>
        <end position="52"/>
    </location>
</feature>
<feature type="transmembrane region" description="Helical" evidence="1">
    <location>
        <begin position="59"/>
        <end position="79"/>
    </location>
</feature>
<reference evidence="3" key="1">
    <citation type="submission" date="2021-06" db="EMBL/GenBank/DDBJ databases">
        <title>Identification of Pseudomonas cichorii causing bacterial leaf black spot of flue-cured tobacco, a new disease in China.</title>
        <authorList>
            <person name="Lu C.-H."/>
        </authorList>
    </citation>
    <scope>NUCLEOTIDE SEQUENCE [LARGE SCALE GENOMIC DNA]</scope>
    <source>
        <strain evidence="3">LJ2</strain>
    </source>
</reference>
<comment type="subcellular location">
    <subcellularLocation>
        <location evidence="1">Cell membrane</location>
        <topology evidence="1">Multi-pass membrane protein</topology>
    </subcellularLocation>
</comment>
<keyword evidence="1" id="KW-0050">Antiport</keyword>
<dbReference type="InterPro" id="IPR004670">
    <property type="entry name" value="NhaA"/>
</dbReference>
<keyword evidence="1" id="KW-0472">Membrane</keyword>
<keyword evidence="1" id="KW-0813">Transport</keyword>
<gene>
    <name evidence="1 2" type="primary">nhaA</name>
    <name evidence="2" type="ORF">KQP88_18560</name>
</gene>
<feature type="transmembrane region" description="Helical" evidence="1">
    <location>
        <begin position="94"/>
        <end position="115"/>
    </location>
</feature>
<dbReference type="EMBL" id="CP076668">
    <property type="protein sequence ID" value="QWU82027.1"/>
    <property type="molecule type" value="Genomic_DNA"/>
</dbReference>
<name>A0ABX8HNQ6_9PSED</name>
<dbReference type="PANTHER" id="PTHR30341:SF0">
    <property type="entry name" value="NA(+)_H(+) ANTIPORTER NHAA"/>
    <property type="match status" value="1"/>
</dbReference>
<feature type="transmembrane region" description="Helical" evidence="1">
    <location>
        <begin position="150"/>
        <end position="175"/>
    </location>
</feature>
<feature type="transmembrane region" description="Helical" evidence="1">
    <location>
        <begin position="122"/>
        <end position="144"/>
    </location>
</feature>
<proteinExistence type="inferred from homology"/>
<dbReference type="HAMAP" id="MF_01844">
    <property type="entry name" value="NhaA"/>
    <property type="match status" value="1"/>
</dbReference>